<evidence type="ECO:0008006" key="11">
    <source>
        <dbReference type="Google" id="ProtNLM"/>
    </source>
</evidence>
<evidence type="ECO:0000259" key="7">
    <source>
        <dbReference type="PROSITE" id="PS50013"/>
    </source>
</evidence>
<feature type="zinc finger region" description="C3H1-type" evidence="5">
    <location>
        <begin position="408"/>
        <end position="431"/>
    </location>
</feature>
<dbReference type="InterPro" id="IPR023780">
    <property type="entry name" value="Chromo_domain"/>
</dbReference>
<dbReference type="AlphaFoldDB" id="A0A0C3H9I2"/>
<evidence type="ECO:0000256" key="5">
    <source>
        <dbReference type="PROSITE-ProRule" id="PRU00723"/>
    </source>
</evidence>
<evidence type="ECO:0000256" key="3">
    <source>
        <dbReference type="ARBA" id="ARBA00022771"/>
    </source>
</evidence>
<keyword evidence="10" id="KW-1185">Reference proteome</keyword>
<feature type="domain" description="Chromo" evidence="7">
    <location>
        <begin position="35"/>
        <end position="94"/>
    </location>
</feature>
<feature type="domain" description="C3H1-type" evidence="8">
    <location>
        <begin position="408"/>
        <end position="431"/>
    </location>
</feature>
<feature type="domain" description="C3H1-type" evidence="8">
    <location>
        <begin position="444"/>
        <end position="472"/>
    </location>
</feature>
<feature type="compositionally biased region" description="Polar residues" evidence="6">
    <location>
        <begin position="142"/>
        <end position="151"/>
    </location>
</feature>
<gene>
    <name evidence="9" type="ORF">OIDMADRAFT_166633</name>
</gene>
<feature type="domain" description="C3H1-type" evidence="8">
    <location>
        <begin position="534"/>
        <end position="561"/>
    </location>
</feature>
<dbReference type="CDD" id="cd18966">
    <property type="entry name" value="chromodomain"/>
    <property type="match status" value="1"/>
</dbReference>
<dbReference type="Pfam" id="PF00385">
    <property type="entry name" value="Chromo"/>
    <property type="match status" value="1"/>
</dbReference>
<feature type="compositionally biased region" description="Polar residues" evidence="6">
    <location>
        <begin position="200"/>
        <end position="216"/>
    </location>
</feature>
<proteinExistence type="predicted"/>
<dbReference type="InterPro" id="IPR000571">
    <property type="entry name" value="Znf_CCCH"/>
</dbReference>
<evidence type="ECO:0000313" key="9">
    <source>
        <dbReference type="EMBL" id="KIM99026.1"/>
    </source>
</evidence>
<dbReference type="HOGENOM" id="CLU_009138_0_0_1"/>
<dbReference type="SMART" id="SM00356">
    <property type="entry name" value="ZnF_C3H1"/>
    <property type="match status" value="4"/>
</dbReference>
<keyword evidence="3 5" id="KW-0863">Zinc-finger</keyword>
<feature type="domain" description="C3H1-type" evidence="8">
    <location>
        <begin position="495"/>
        <end position="523"/>
    </location>
</feature>
<feature type="region of interest" description="Disordered" evidence="6">
    <location>
        <begin position="584"/>
        <end position="609"/>
    </location>
</feature>
<evidence type="ECO:0000256" key="2">
    <source>
        <dbReference type="ARBA" id="ARBA00022723"/>
    </source>
</evidence>
<feature type="region of interest" description="Disordered" evidence="6">
    <location>
        <begin position="125"/>
        <end position="296"/>
    </location>
</feature>
<reference evidence="10" key="2">
    <citation type="submission" date="2015-01" db="EMBL/GenBank/DDBJ databases">
        <title>Evolutionary Origins and Diversification of the Mycorrhizal Mutualists.</title>
        <authorList>
            <consortium name="DOE Joint Genome Institute"/>
            <consortium name="Mycorrhizal Genomics Consortium"/>
            <person name="Kohler A."/>
            <person name="Kuo A."/>
            <person name="Nagy L.G."/>
            <person name="Floudas D."/>
            <person name="Copeland A."/>
            <person name="Barry K.W."/>
            <person name="Cichocki N."/>
            <person name="Veneault-Fourrey C."/>
            <person name="LaButti K."/>
            <person name="Lindquist E.A."/>
            <person name="Lipzen A."/>
            <person name="Lundell T."/>
            <person name="Morin E."/>
            <person name="Murat C."/>
            <person name="Riley R."/>
            <person name="Ohm R."/>
            <person name="Sun H."/>
            <person name="Tunlid A."/>
            <person name="Henrissat B."/>
            <person name="Grigoriev I.V."/>
            <person name="Hibbett D.S."/>
            <person name="Martin F."/>
        </authorList>
    </citation>
    <scope>NUCLEOTIDE SEQUENCE [LARGE SCALE GENOMIC DNA]</scope>
    <source>
        <strain evidence="10">Zn</strain>
    </source>
</reference>
<feature type="region of interest" description="Disordered" evidence="6">
    <location>
        <begin position="362"/>
        <end position="390"/>
    </location>
</feature>
<dbReference type="InterPro" id="IPR036855">
    <property type="entry name" value="Znf_CCCH_sf"/>
</dbReference>
<dbReference type="EMBL" id="KN832879">
    <property type="protein sequence ID" value="KIM99026.1"/>
    <property type="molecule type" value="Genomic_DNA"/>
</dbReference>
<dbReference type="PROSITE" id="PS50103">
    <property type="entry name" value="ZF_C3H1"/>
    <property type="match status" value="4"/>
</dbReference>
<protein>
    <recommendedName>
        <fullName evidence="11">Chromo domain-containing protein</fullName>
    </recommendedName>
</protein>
<dbReference type="SUPFAM" id="SSF54160">
    <property type="entry name" value="Chromo domain-like"/>
    <property type="match status" value="1"/>
</dbReference>
<dbReference type="GO" id="GO:0006338">
    <property type="term" value="P:chromatin remodeling"/>
    <property type="evidence" value="ECO:0007669"/>
    <property type="project" value="UniProtKB-ARBA"/>
</dbReference>
<dbReference type="PROSITE" id="PS50013">
    <property type="entry name" value="CHROMO_2"/>
    <property type="match status" value="1"/>
</dbReference>
<dbReference type="InParanoid" id="A0A0C3H9I2"/>
<feature type="zinc finger region" description="C3H1-type" evidence="5">
    <location>
        <begin position="495"/>
        <end position="523"/>
    </location>
</feature>
<evidence type="ECO:0000313" key="10">
    <source>
        <dbReference type="Proteomes" id="UP000054321"/>
    </source>
</evidence>
<dbReference type="STRING" id="913774.A0A0C3H9I2"/>
<organism evidence="9 10">
    <name type="scientific">Oidiodendron maius (strain Zn)</name>
    <dbReference type="NCBI Taxonomy" id="913774"/>
    <lineage>
        <taxon>Eukaryota</taxon>
        <taxon>Fungi</taxon>
        <taxon>Dikarya</taxon>
        <taxon>Ascomycota</taxon>
        <taxon>Pezizomycotina</taxon>
        <taxon>Leotiomycetes</taxon>
        <taxon>Leotiomycetes incertae sedis</taxon>
        <taxon>Myxotrichaceae</taxon>
        <taxon>Oidiodendron</taxon>
    </lineage>
</organism>
<feature type="compositionally biased region" description="Polar residues" evidence="6">
    <location>
        <begin position="242"/>
        <end position="251"/>
    </location>
</feature>
<dbReference type="SMART" id="SM00298">
    <property type="entry name" value="CHROMO"/>
    <property type="match status" value="1"/>
</dbReference>
<keyword evidence="2 5" id="KW-0479">Metal-binding</keyword>
<evidence type="ECO:0000256" key="6">
    <source>
        <dbReference type="SAM" id="MobiDB-lite"/>
    </source>
</evidence>
<dbReference type="Gene3D" id="2.40.50.40">
    <property type="match status" value="1"/>
</dbReference>
<sequence length="1105" mass="124384">MTERTVLRETRALQEDDTISITSTQEEEYTSDQEFLVERVLAEKRDANNKVSYLIFWAGYPEEKSTWEPRNNIQDPAILEAWEERKGQEAAGAKPAFDLHRFNSRLAKIGLARVERHQLRKAKRRLLGIPASSSSEEDAGNTDGSDSSEAVESNELPDDDIVAKRNAEQPFRSQNEGRTARDPDFETSDIEPYRRRLSTRQEQQQIKNPPQTQAQEASKIVAPGKLASENVSPSQHPAKARQPQSTGTNASVVRGRGATRGGHLARRNVFERREPVKKRRSFIETASDPSKEPKLFPNWSLRRKAELAGRGKADAAPDLTALGGLFDPSNPSSFKPLRPATLRHLSSTSTLQVFNESNPIEIGEPSVVTNSRKNSTTSNESVGRTESFMPSTSNRPIYSYDRHGHNAICYFWHQRGTCSKGFSCGYIHSEDPSLPIVPAPNKRRSINEICFFWNKNGTCIKGADCSFVHDNSANLPLAPDPIISRRDAQPWNERDPFNSICYFWHNTGTCVKGLECNYIHSHRDDLPVAPHPSDKASKPCKFWAVGDCYLGARCPYMHSPRMPEAPAPVASPSEYRKSVSFATEDCGPESDKVGPAQSKKGPGPPPEEAEHIAVSTTMSAKVGVKATKISMEEYRKKTDKILNHRVKEVVFGNNEPQSVVLDFGEIADGANQPWSRSFSEARSFKFRQICTAQDFEALYSILPRMVYWNGGLATIPADRVAMEKMETFSQRLQLCSGGVISVSEHFTILIYPSTEEWKMLATSGTFSPEDKVRHLIFQPSVAIKRIVAPKGEPPTLFRKTLVRCLHGLRYRQFLHTMKSELIHHFYLMFPTHANDTAAFFASWLLASDSRCKVYSSQIEGSWNFFVKSRDIRAGVVLIHESVIHCIADFPWLYSLLTPPVANTMFTFWCISDSNKKYPIFQSLDTASLGQIAVTRIFPHGHAILLTPSFLVAEPEKANVLIDWFRNKLKKSTPGTWKIVCAHDIRAYLLQLALEKSLERDQFYEENHDKPAKDAMASKRGLSYQACEARFMCHKAISDLSKDIVKDQLFESYDSDNSSNSASPIIYADMSIDPDNEKLLITWFAGWSIRQLDKFRKYTVVGTNSS</sequence>
<dbReference type="GO" id="GO:0008270">
    <property type="term" value="F:zinc ion binding"/>
    <property type="evidence" value="ECO:0007669"/>
    <property type="project" value="UniProtKB-KW"/>
</dbReference>
<keyword evidence="4 5" id="KW-0862">Zinc</keyword>
<dbReference type="Pfam" id="PF14608">
    <property type="entry name" value="zf-CCCH_2"/>
    <property type="match status" value="2"/>
</dbReference>
<dbReference type="Proteomes" id="UP000054321">
    <property type="component" value="Unassembled WGS sequence"/>
</dbReference>
<feature type="zinc finger region" description="C3H1-type" evidence="5">
    <location>
        <begin position="534"/>
        <end position="561"/>
    </location>
</feature>
<dbReference type="InterPro" id="IPR016197">
    <property type="entry name" value="Chromo-like_dom_sf"/>
</dbReference>
<evidence type="ECO:0000256" key="4">
    <source>
        <dbReference type="ARBA" id="ARBA00022833"/>
    </source>
</evidence>
<evidence type="ECO:0000259" key="8">
    <source>
        <dbReference type="PROSITE" id="PS50103"/>
    </source>
</evidence>
<dbReference type="InterPro" id="IPR000953">
    <property type="entry name" value="Chromo/chromo_shadow_dom"/>
</dbReference>
<name>A0A0C3H9I2_OIDMZ</name>
<reference evidence="9 10" key="1">
    <citation type="submission" date="2014-04" db="EMBL/GenBank/DDBJ databases">
        <authorList>
            <consortium name="DOE Joint Genome Institute"/>
            <person name="Kuo A."/>
            <person name="Martino E."/>
            <person name="Perotto S."/>
            <person name="Kohler A."/>
            <person name="Nagy L.G."/>
            <person name="Floudas D."/>
            <person name="Copeland A."/>
            <person name="Barry K.W."/>
            <person name="Cichocki N."/>
            <person name="Veneault-Fourrey C."/>
            <person name="LaButti K."/>
            <person name="Lindquist E.A."/>
            <person name="Lipzen A."/>
            <person name="Lundell T."/>
            <person name="Morin E."/>
            <person name="Murat C."/>
            <person name="Sun H."/>
            <person name="Tunlid A."/>
            <person name="Henrissat B."/>
            <person name="Grigoriev I.V."/>
            <person name="Hibbett D.S."/>
            <person name="Martin F."/>
            <person name="Nordberg H.P."/>
            <person name="Cantor M.N."/>
            <person name="Hua S.X."/>
        </authorList>
    </citation>
    <scope>NUCLEOTIDE SEQUENCE [LARGE SCALE GENOMIC DNA]</scope>
    <source>
        <strain evidence="9 10">Zn</strain>
    </source>
</reference>
<feature type="zinc finger region" description="C3H1-type" evidence="5">
    <location>
        <begin position="444"/>
        <end position="472"/>
    </location>
</feature>
<feature type="compositionally biased region" description="Polar residues" evidence="6">
    <location>
        <begin position="367"/>
        <end position="390"/>
    </location>
</feature>
<dbReference type="Gene3D" id="4.10.1000.10">
    <property type="entry name" value="Zinc finger, CCCH-type"/>
    <property type="match status" value="2"/>
</dbReference>
<accession>A0A0C3H9I2</accession>
<comment type="subunit">
    <text evidence="1">Component of the NuA4 histone acetyltransferase complex.</text>
</comment>
<feature type="non-terminal residue" evidence="9">
    <location>
        <position position="1105"/>
    </location>
</feature>
<dbReference type="SUPFAM" id="SSF90229">
    <property type="entry name" value="CCCH zinc finger"/>
    <property type="match status" value="2"/>
</dbReference>
<evidence type="ECO:0000256" key="1">
    <source>
        <dbReference type="ARBA" id="ARBA00011353"/>
    </source>
</evidence>
<dbReference type="OrthoDB" id="436852at2759"/>